<feature type="transmembrane region" description="Helical" evidence="1">
    <location>
        <begin position="23"/>
        <end position="41"/>
    </location>
</feature>
<dbReference type="EMBL" id="MIJZ01000001">
    <property type="protein sequence ID" value="OEG14034.1"/>
    <property type="molecule type" value="Genomic_DNA"/>
</dbReference>
<evidence type="ECO:0000256" key="1">
    <source>
        <dbReference type="SAM" id="Phobius"/>
    </source>
</evidence>
<sequence>MKNGSLDEVLSDNPIAQINTEHLILLIVAAVGVGYLLTWFYKDKYDVRYLIRAYLLFGIVHLWIGLFVIEAAAILVIGSYLLGGVFAIFRSNHYFYS</sequence>
<dbReference type="STRING" id="903984.BCR21_03315"/>
<feature type="transmembrane region" description="Helical" evidence="1">
    <location>
        <begin position="53"/>
        <end position="82"/>
    </location>
</feature>
<accession>A0A1E5GMV9</accession>
<name>A0A1E5GMV9_9ENTE</name>
<keyword evidence="1" id="KW-0812">Transmembrane</keyword>
<keyword evidence="1" id="KW-0472">Membrane</keyword>
<dbReference type="OrthoDB" id="2339721at2"/>
<proteinExistence type="predicted"/>
<reference evidence="3" key="1">
    <citation type="submission" date="2016-09" db="EMBL/GenBank/DDBJ databases">
        <authorList>
            <person name="Gulvik C.A."/>
        </authorList>
    </citation>
    <scope>NUCLEOTIDE SEQUENCE [LARGE SCALE GENOMIC DNA]</scope>
    <source>
        <strain evidence="3">DSM 23328</strain>
    </source>
</reference>
<evidence type="ECO:0000313" key="3">
    <source>
        <dbReference type="Proteomes" id="UP000094068"/>
    </source>
</evidence>
<evidence type="ECO:0000313" key="2">
    <source>
        <dbReference type="EMBL" id="OEG14034.1"/>
    </source>
</evidence>
<keyword evidence="1" id="KW-1133">Transmembrane helix</keyword>
<dbReference type="Proteomes" id="UP000094068">
    <property type="component" value="Unassembled WGS sequence"/>
</dbReference>
<organism evidence="2 3">
    <name type="scientific">Enterococcus ureasiticus</name>
    <dbReference type="NCBI Taxonomy" id="903984"/>
    <lineage>
        <taxon>Bacteria</taxon>
        <taxon>Bacillati</taxon>
        <taxon>Bacillota</taxon>
        <taxon>Bacilli</taxon>
        <taxon>Lactobacillales</taxon>
        <taxon>Enterococcaceae</taxon>
        <taxon>Enterococcus</taxon>
    </lineage>
</organism>
<protein>
    <submittedName>
        <fullName evidence="2">Uncharacterized protein</fullName>
    </submittedName>
</protein>
<comment type="caution">
    <text evidence="2">The sequence shown here is derived from an EMBL/GenBank/DDBJ whole genome shotgun (WGS) entry which is preliminary data.</text>
</comment>
<gene>
    <name evidence="2" type="ORF">BCR21_03315</name>
</gene>
<keyword evidence="3" id="KW-1185">Reference proteome</keyword>
<dbReference type="AlphaFoldDB" id="A0A1E5GMV9"/>
<dbReference type="RefSeq" id="WP_069645084.1">
    <property type="nucleotide sequence ID" value="NZ_MIJZ01000001.1"/>
</dbReference>